<feature type="domain" description="ABC3 transporter permease C-terminal" evidence="8">
    <location>
        <begin position="256"/>
        <end position="372"/>
    </location>
</feature>
<accession>A0ABY5KYF2</accession>
<feature type="transmembrane region" description="Helical" evidence="7">
    <location>
        <begin position="480"/>
        <end position="500"/>
    </location>
</feature>
<keyword evidence="4 7" id="KW-1133">Transmembrane helix</keyword>
<feature type="transmembrane region" description="Helical" evidence="7">
    <location>
        <begin position="426"/>
        <end position="459"/>
    </location>
</feature>
<evidence type="ECO:0000256" key="3">
    <source>
        <dbReference type="ARBA" id="ARBA00022692"/>
    </source>
</evidence>
<feature type="domain" description="ABC3 transporter permease C-terminal" evidence="8">
    <location>
        <begin position="717"/>
        <end position="832"/>
    </location>
</feature>
<evidence type="ECO:0000256" key="1">
    <source>
        <dbReference type="ARBA" id="ARBA00004651"/>
    </source>
</evidence>
<proteinExistence type="inferred from homology"/>
<keyword evidence="2" id="KW-1003">Cell membrane</keyword>
<organism evidence="9 10">
    <name type="scientific">Cellulomonas chengniuliangii</name>
    <dbReference type="NCBI Taxonomy" id="2968084"/>
    <lineage>
        <taxon>Bacteria</taxon>
        <taxon>Bacillati</taxon>
        <taxon>Actinomycetota</taxon>
        <taxon>Actinomycetes</taxon>
        <taxon>Micrococcales</taxon>
        <taxon>Cellulomonadaceae</taxon>
        <taxon>Cellulomonas</taxon>
    </lineage>
</organism>
<keyword evidence="5 7" id="KW-0472">Membrane</keyword>
<comment type="similarity">
    <text evidence="6">Belongs to the ABC-4 integral membrane protein family.</text>
</comment>
<comment type="subcellular location">
    <subcellularLocation>
        <location evidence="1">Cell membrane</location>
        <topology evidence="1">Multi-pass membrane protein</topology>
    </subcellularLocation>
</comment>
<sequence length="840" mass="85627">MSLLAVALGISFIAGTFSLNGMLSATFTGIVDSTMLGDAYVRGGDESIRASTTGTEVGPTRNRIPVALADELSNVDGVHAALPEISGLMVLVGADGTAVQSTQAPSFSVSYDPRDRTSKVIAGRAPQGSGEIALETVTLASSGLEVGDTTRMVVGGDLRDVEVVGEIDPGGPMAGATIAYVDLETATADFAADGMVATIAVYGEDGTTEQQIVDAVNEAVAGFDTPVEVVGGDAMRVESRDDVASQIGFISTFLLVFAGIALFVGGFIIANTFAMSVRQRMREFALLRAVGASPTQVLSSILLQAAVVGVVGSLIGVAGGVGLVSLLKVGFESMGMSLVGDIPLDTSTVVMSVVIGAVVSVGAAFLPARRAAMVPPVEAMRDDVATTERSLRVRAIAGGVIGGLGVVGVVIAALQPELESGETLLGIGAAAVVIGMLLLAPVLARGALGVLAAPFVALVRPVGRLARGNVVRNPRRTANTAGALMIGMALVGAATVIAATTQASLGTVVKKEAVSDFIVSAATNSAIPEQAIDEMRDLPEVGSVDALYYGVFLADRVGVTPASDSLVSTSGMDPAAFGRSLDVDEVEGDLQAALNDGQIALQESVAEEHGWTVGDELTFLGSAGAHDVTVGAIFSSNALGVGSAMSQDMYDEMIVPGERYAANVFIASADGVDLEDTRAALSSTLEPYVVISLLDKDEFVAGIADQVNQVLVILYALLGLSIIIAVLGIVNTLALSVIERTREIGLLRAVGLGRLQLSGTVTIESVLTALFGTVVGLAVGVGLAMALQKVFTDDGLGTLSIPWASLGSMLVLALVVGVLAALWPALRAARMPVLDAVSYE</sequence>
<evidence type="ECO:0000256" key="7">
    <source>
        <dbReference type="SAM" id="Phobius"/>
    </source>
</evidence>
<feature type="transmembrane region" description="Helical" evidence="7">
    <location>
        <begin position="347"/>
        <end position="366"/>
    </location>
</feature>
<reference evidence="9 10" key="1">
    <citation type="submission" date="2022-07" db="EMBL/GenBank/DDBJ databases">
        <title>Novel species in genus cellulomonas.</title>
        <authorList>
            <person name="Ye L."/>
        </authorList>
    </citation>
    <scope>NUCLEOTIDE SEQUENCE [LARGE SCALE GENOMIC DNA]</scope>
    <source>
        <strain evidence="10">zg-Y338</strain>
    </source>
</reference>
<evidence type="ECO:0000256" key="6">
    <source>
        <dbReference type="ARBA" id="ARBA00038076"/>
    </source>
</evidence>
<evidence type="ECO:0000313" key="9">
    <source>
        <dbReference type="EMBL" id="UUI75454.1"/>
    </source>
</evidence>
<dbReference type="PANTHER" id="PTHR30572">
    <property type="entry name" value="MEMBRANE COMPONENT OF TRANSPORTER-RELATED"/>
    <property type="match status" value="1"/>
</dbReference>
<evidence type="ECO:0000256" key="2">
    <source>
        <dbReference type="ARBA" id="ARBA00022475"/>
    </source>
</evidence>
<gene>
    <name evidence="9" type="ORF">NP064_00535</name>
</gene>
<keyword evidence="3 7" id="KW-0812">Transmembrane</keyword>
<keyword evidence="10" id="KW-1185">Reference proteome</keyword>
<feature type="transmembrane region" description="Helical" evidence="7">
    <location>
        <begin position="297"/>
        <end position="327"/>
    </location>
</feature>
<feature type="transmembrane region" description="Helical" evidence="7">
    <location>
        <begin position="799"/>
        <end position="823"/>
    </location>
</feature>
<dbReference type="RefSeq" id="WP_227568450.1">
    <property type="nucleotide sequence ID" value="NZ_CP101988.1"/>
</dbReference>
<evidence type="ECO:0000313" key="10">
    <source>
        <dbReference type="Proteomes" id="UP001316189"/>
    </source>
</evidence>
<evidence type="ECO:0000256" key="5">
    <source>
        <dbReference type="ARBA" id="ARBA00023136"/>
    </source>
</evidence>
<feature type="transmembrane region" description="Helical" evidence="7">
    <location>
        <begin position="766"/>
        <end position="787"/>
    </location>
</feature>
<evidence type="ECO:0000256" key="4">
    <source>
        <dbReference type="ARBA" id="ARBA00022989"/>
    </source>
</evidence>
<feature type="transmembrane region" description="Helical" evidence="7">
    <location>
        <begin position="395"/>
        <end position="414"/>
    </location>
</feature>
<feature type="transmembrane region" description="Helical" evidence="7">
    <location>
        <begin position="249"/>
        <end position="276"/>
    </location>
</feature>
<dbReference type="EMBL" id="CP101988">
    <property type="protein sequence ID" value="UUI75454.1"/>
    <property type="molecule type" value="Genomic_DNA"/>
</dbReference>
<dbReference type="Proteomes" id="UP001316189">
    <property type="component" value="Chromosome"/>
</dbReference>
<dbReference type="Pfam" id="PF02687">
    <property type="entry name" value="FtsX"/>
    <property type="match status" value="2"/>
</dbReference>
<feature type="transmembrane region" description="Helical" evidence="7">
    <location>
        <begin position="712"/>
        <end position="738"/>
    </location>
</feature>
<dbReference type="InterPro" id="IPR050250">
    <property type="entry name" value="Macrolide_Exporter_MacB"/>
</dbReference>
<dbReference type="InterPro" id="IPR003838">
    <property type="entry name" value="ABC3_permease_C"/>
</dbReference>
<evidence type="ECO:0000259" key="8">
    <source>
        <dbReference type="Pfam" id="PF02687"/>
    </source>
</evidence>
<dbReference type="PANTHER" id="PTHR30572:SF4">
    <property type="entry name" value="ABC TRANSPORTER PERMEASE YTRF"/>
    <property type="match status" value="1"/>
</dbReference>
<name>A0ABY5KYF2_9CELL</name>
<protein>
    <submittedName>
        <fullName evidence="9">FtsX-like permease family protein</fullName>
    </submittedName>
</protein>